<organism evidence="1 2">
    <name type="scientific">Helianthus annuus</name>
    <name type="common">Common sunflower</name>
    <dbReference type="NCBI Taxonomy" id="4232"/>
    <lineage>
        <taxon>Eukaryota</taxon>
        <taxon>Viridiplantae</taxon>
        <taxon>Streptophyta</taxon>
        <taxon>Embryophyta</taxon>
        <taxon>Tracheophyta</taxon>
        <taxon>Spermatophyta</taxon>
        <taxon>Magnoliopsida</taxon>
        <taxon>eudicotyledons</taxon>
        <taxon>Gunneridae</taxon>
        <taxon>Pentapetalae</taxon>
        <taxon>asterids</taxon>
        <taxon>campanulids</taxon>
        <taxon>Asterales</taxon>
        <taxon>Asteraceae</taxon>
        <taxon>Asteroideae</taxon>
        <taxon>Heliantheae alliance</taxon>
        <taxon>Heliantheae</taxon>
        <taxon>Helianthus</taxon>
    </lineage>
</organism>
<dbReference type="EMBL" id="MNCJ02000331">
    <property type="protein sequence ID" value="KAF5762456.1"/>
    <property type="molecule type" value="Genomic_DNA"/>
</dbReference>
<evidence type="ECO:0000313" key="2">
    <source>
        <dbReference type="Proteomes" id="UP000215914"/>
    </source>
</evidence>
<keyword evidence="2" id="KW-1185">Reference proteome</keyword>
<dbReference type="AlphaFoldDB" id="A0A9K3DY54"/>
<sequence length="42" mass="4886">MTLRRLVAKSNWKSFTCAKHNDYWGCSKYGSYGPSTWAWPSI</sequence>
<dbReference type="Gramene" id="mRNA:HanXRQr2_Chr16g0776921">
    <property type="protein sequence ID" value="mRNA:HanXRQr2_Chr16g0776921"/>
    <property type="gene ID" value="HanXRQr2_Chr16g0776921"/>
</dbReference>
<comment type="caution">
    <text evidence="1">The sequence shown here is derived from an EMBL/GenBank/DDBJ whole genome shotgun (WGS) entry which is preliminary data.</text>
</comment>
<accession>A0A9K3DY54</accession>
<reference evidence="1" key="2">
    <citation type="submission" date="2020-06" db="EMBL/GenBank/DDBJ databases">
        <title>Helianthus annuus Genome sequencing and assembly Release 2.</title>
        <authorList>
            <person name="Gouzy J."/>
            <person name="Langlade N."/>
            <person name="Munos S."/>
        </authorList>
    </citation>
    <scope>NUCLEOTIDE SEQUENCE</scope>
    <source>
        <tissue evidence="1">Leaves</tissue>
    </source>
</reference>
<proteinExistence type="predicted"/>
<reference evidence="1" key="1">
    <citation type="journal article" date="2017" name="Nature">
        <title>The sunflower genome provides insights into oil metabolism, flowering and Asterid evolution.</title>
        <authorList>
            <person name="Badouin H."/>
            <person name="Gouzy J."/>
            <person name="Grassa C.J."/>
            <person name="Murat F."/>
            <person name="Staton S.E."/>
            <person name="Cottret L."/>
            <person name="Lelandais-Briere C."/>
            <person name="Owens G.L."/>
            <person name="Carrere S."/>
            <person name="Mayjonade B."/>
            <person name="Legrand L."/>
            <person name="Gill N."/>
            <person name="Kane N.C."/>
            <person name="Bowers J.E."/>
            <person name="Hubner S."/>
            <person name="Bellec A."/>
            <person name="Berard A."/>
            <person name="Berges H."/>
            <person name="Blanchet N."/>
            <person name="Boniface M.C."/>
            <person name="Brunel D."/>
            <person name="Catrice O."/>
            <person name="Chaidir N."/>
            <person name="Claudel C."/>
            <person name="Donnadieu C."/>
            <person name="Faraut T."/>
            <person name="Fievet G."/>
            <person name="Helmstetter N."/>
            <person name="King M."/>
            <person name="Knapp S.J."/>
            <person name="Lai Z."/>
            <person name="Le Paslier M.C."/>
            <person name="Lippi Y."/>
            <person name="Lorenzon L."/>
            <person name="Mandel J.R."/>
            <person name="Marage G."/>
            <person name="Marchand G."/>
            <person name="Marquand E."/>
            <person name="Bret-Mestries E."/>
            <person name="Morien E."/>
            <person name="Nambeesan S."/>
            <person name="Nguyen T."/>
            <person name="Pegot-Espagnet P."/>
            <person name="Pouilly N."/>
            <person name="Raftis F."/>
            <person name="Sallet E."/>
            <person name="Schiex T."/>
            <person name="Thomas J."/>
            <person name="Vandecasteele C."/>
            <person name="Vares D."/>
            <person name="Vear F."/>
            <person name="Vautrin S."/>
            <person name="Crespi M."/>
            <person name="Mangin B."/>
            <person name="Burke J.M."/>
            <person name="Salse J."/>
            <person name="Munos S."/>
            <person name="Vincourt P."/>
            <person name="Rieseberg L.H."/>
            <person name="Langlade N.B."/>
        </authorList>
    </citation>
    <scope>NUCLEOTIDE SEQUENCE</scope>
    <source>
        <tissue evidence="1">Leaves</tissue>
    </source>
</reference>
<gene>
    <name evidence="1" type="ORF">HanXRQr2_Chr16g0776921</name>
</gene>
<evidence type="ECO:0000313" key="1">
    <source>
        <dbReference type="EMBL" id="KAF5762456.1"/>
    </source>
</evidence>
<dbReference type="Proteomes" id="UP000215914">
    <property type="component" value="Unassembled WGS sequence"/>
</dbReference>
<protein>
    <submittedName>
        <fullName evidence="1">Uncharacterized protein</fullName>
    </submittedName>
</protein>
<name>A0A9K3DY54_HELAN</name>